<dbReference type="Proteomes" id="UP001519064">
    <property type="component" value="Unassembled WGS sequence"/>
</dbReference>
<reference evidence="2 3" key="1">
    <citation type="submission" date="2020-11" db="EMBL/GenBank/DDBJ databases">
        <title>Streptomyces spirodelae sp. nov., isolated from duckweed.</title>
        <authorList>
            <person name="Saimee Y."/>
            <person name="Duangmal K."/>
        </authorList>
    </citation>
    <scope>NUCLEOTIDE SEQUENCE [LARGE SCALE GENOMIC DNA]</scope>
    <source>
        <strain evidence="2 3">S16-07</strain>
    </source>
</reference>
<evidence type="ECO:0008006" key="4">
    <source>
        <dbReference type="Google" id="ProtNLM"/>
    </source>
</evidence>
<protein>
    <recommendedName>
        <fullName evidence="4">Secreted protein</fullName>
    </recommendedName>
</protein>
<dbReference type="EMBL" id="JADKMA010000168">
    <property type="protein sequence ID" value="MBO8195149.1"/>
    <property type="molecule type" value="Genomic_DNA"/>
</dbReference>
<dbReference type="InterPro" id="IPR015791">
    <property type="entry name" value="Antimic/Inh_G_crystallin-like"/>
</dbReference>
<dbReference type="InterPro" id="IPR011024">
    <property type="entry name" value="G_crystallin-like"/>
</dbReference>
<dbReference type="Gene3D" id="2.60.20.30">
    <property type="match status" value="1"/>
</dbReference>
<name>A0ABS3XID6_9ACTN</name>
<organism evidence="2 3">
    <name type="scientific">Streptomyces oryzae</name>
    <dbReference type="NCBI Taxonomy" id="1434886"/>
    <lineage>
        <taxon>Bacteria</taxon>
        <taxon>Bacillati</taxon>
        <taxon>Actinomycetota</taxon>
        <taxon>Actinomycetes</taxon>
        <taxon>Kitasatosporales</taxon>
        <taxon>Streptomycetaceae</taxon>
        <taxon>Streptomyces</taxon>
    </lineage>
</organism>
<dbReference type="SUPFAM" id="SSF49695">
    <property type="entry name" value="gamma-Crystallin-like"/>
    <property type="match status" value="1"/>
</dbReference>
<accession>A0ABS3XID6</accession>
<gene>
    <name evidence="2" type="ORF">ITI46_26370</name>
</gene>
<comment type="caution">
    <text evidence="2">The sequence shown here is derived from an EMBL/GenBank/DDBJ whole genome shotgun (WGS) entry which is preliminary data.</text>
</comment>
<feature type="signal peptide" evidence="1">
    <location>
        <begin position="1"/>
        <end position="17"/>
    </location>
</feature>
<evidence type="ECO:0000313" key="3">
    <source>
        <dbReference type="Proteomes" id="UP001519064"/>
    </source>
</evidence>
<sequence>MATAALAAVMPAGSASAANYVECGDRDFASIKIDDPRPGGPRQECLANAGSLEMPDSPEFTDTWWLKEIWTGNNCVKWYGDGRWQPEGEPIKKYTKFTFPNHPGGVAIEKIGIEKASNCPD</sequence>
<feature type="chain" id="PRO_5045520728" description="Secreted protein" evidence="1">
    <location>
        <begin position="18"/>
        <end position="121"/>
    </location>
</feature>
<evidence type="ECO:0000313" key="2">
    <source>
        <dbReference type="EMBL" id="MBO8195149.1"/>
    </source>
</evidence>
<keyword evidence="1" id="KW-0732">Signal</keyword>
<evidence type="ECO:0000256" key="1">
    <source>
        <dbReference type="SAM" id="SignalP"/>
    </source>
</evidence>
<keyword evidence="3" id="KW-1185">Reference proteome</keyword>
<proteinExistence type="predicted"/>